<evidence type="ECO:0000313" key="2">
    <source>
        <dbReference type="EMBL" id="MCI4681876.1"/>
    </source>
</evidence>
<dbReference type="Pfam" id="PF00425">
    <property type="entry name" value="Chorismate_bind"/>
    <property type="match status" value="1"/>
</dbReference>
<protein>
    <submittedName>
        <fullName evidence="2">Aminodeoxychorismate synthase component I</fullName>
        <ecNumber evidence="2">2.6.1.85</ecNumber>
    </submittedName>
</protein>
<dbReference type="NCBIfam" id="NF005698">
    <property type="entry name" value="PRK07508.1"/>
    <property type="match status" value="1"/>
</dbReference>
<dbReference type="InterPro" id="IPR005802">
    <property type="entry name" value="ADC_synth_comp_1"/>
</dbReference>
<dbReference type="EMBL" id="JAIVFP010000001">
    <property type="protein sequence ID" value="MCI4681876.1"/>
    <property type="molecule type" value="Genomic_DNA"/>
</dbReference>
<dbReference type="GO" id="GO:0046820">
    <property type="term" value="F:4-amino-4-deoxychorismate synthase activity"/>
    <property type="evidence" value="ECO:0007669"/>
    <property type="project" value="UniProtKB-EC"/>
</dbReference>
<evidence type="ECO:0000313" key="3">
    <source>
        <dbReference type="Proteomes" id="UP001139104"/>
    </source>
</evidence>
<dbReference type="InterPro" id="IPR015890">
    <property type="entry name" value="Chorismate_C"/>
</dbReference>
<dbReference type="PRINTS" id="PR00095">
    <property type="entry name" value="ANTSNTHASEI"/>
</dbReference>
<dbReference type="PANTHER" id="PTHR11236:SF50">
    <property type="entry name" value="AMINODEOXYCHORISMATE SYNTHASE COMPONENT 1"/>
    <property type="match status" value="1"/>
</dbReference>
<dbReference type="NCBIfam" id="TIGR00553">
    <property type="entry name" value="pabB"/>
    <property type="match status" value="1"/>
</dbReference>
<sequence length="376" mass="40869">MDAPFCLIEDREAAGALLFTVPRKIVAAYRAEEVGWAFTALQAAVRENFYVAGFVAYECGYAFEPRLAPLLEKEGVRPLLLFGVFDAPHEAPALDAAGAGTIEALRPAWNFADYAKRFAACRDYIAAGDAYQVNLTFPIEGRWRGEPLDLYRNLRARQPVALGGIVALGGETILSLSPERFFFTRGDKIFTRPMKGTAPRGATPEEDQALVEALARSEKNRAENLMIVDLLRNDLSRLSEVGSVKVSDLFSVETFPTLHQMTSGVEARLRPGLALQDIFAGLFPCGSVTGAPKIRAMEIIAELENVPRGVYCGAFGFIAPGGDMRFNVAIRTLTLAPDGKLTCPVGSAVVADSHAQEEYEECLLKARFLTGEPISA</sequence>
<name>A0ABS9Z336_9HYPH</name>
<reference evidence="2" key="1">
    <citation type="journal article" date="2022" name="ISME J.">
        <title>Identification of active gaseous-alkane degraders at natural gas seeps.</title>
        <authorList>
            <person name="Farhan Ul Haque M."/>
            <person name="Hernandez M."/>
            <person name="Crombie A.T."/>
            <person name="Murrell J.C."/>
        </authorList>
    </citation>
    <scope>NUCLEOTIDE SEQUENCE</scope>
    <source>
        <strain evidence="2">PC2</strain>
    </source>
</reference>
<feature type="domain" description="Chorismate-utilising enzyme C-terminal" evidence="1">
    <location>
        <begin position="112"/>
        <end position="365"/>
    </location>
</feature>
<organism evidence="2 3">
    <name type="scientific">Candidatus Rhodoblastus alkanivorans</name>
    <dbReference type="NCBI Taxonomy" id="2954117"/>
    <lineage>
        <taxon>Bacteria</taxon>
        <taxon>Pseudomonadati</taxon>
        <taxon>Pseudomonadota</taxon>
        <taxon>Alphaproteobacteria</taxon>
        <taxon>Hyphomicrobiales</taxon>
        <taxon>Rhodoblastaceae</taxon>
        <taxon>Rhodoblastus</taxon>
    </lineage>
</organism>
<proteinExistence type="predicted"/>
<accession>A0ABS9Z336</accession>
<dbReference type="InterPro" id="IPR019999">
    <property type="entry name" value="Anth_synth_I-like"/>
</dbReference>
<dbReference type="Gene3D" id="3.60.120.10">
    <property type="entry name" value="Anthranilate synthase"/>
    <property type="match status" value="1"/>
</dbReference>
<evidence type="ECO:0000259" key="1">
    <source>
        <dbReference type="Pfam" id="PF00425"/>
    </source>
</evidence>
<keyword evidence="2" id="KW-0032">Aminotransferase</keyword>
<dbReference type="SUPFAM" id="SSF56322">
    <property type="entry name" value="ADC synthase"/>
    <property type="match status" value="1"/>
</dbReference>
<keyword evidence="3" id="KW-1185">Reference proteome</keyword>
<dbReference type="InterPro" id="IPR005801">
    <property type="entry name" value="ADC_synthase"/>
</dbReference>
<dbReference type="PANTHER" id="PTHR11236">
    <property type="entry name" value="AMINOBENZOATE/ANTHRANILATE SYNTHASE"/>
    <property type="match status" value="1"/>
</dbReference>
<gene>
    <name evidence="2" type="ORF">K2U94_03710</name>
</gene>
<dbReference type="EC" id="2.6.1.85" evidence="2"/>
<keyword evidence="2" id="KW-0808">Transferase</keyword>
<dbReference type="Proteomes" id="UP001139104">
    <property type="component" value="Unassembled WGS sequence"/>
</dbReference>
<comment type="caution">
    <text evidence="2">The sequence shown here is derived from an EMBL/GenBank/DDBJ whole genome shotgun (WGS) entry which is preliminary data.</text>
</comment>
<dbReference type="RefSeq" id="WP_243065917.1">
    <property type="nucleotide sequence ID" value="NZ_JAIVFK010000003.1"/>
</dbReference>